<dbReference type="InterPro" id="IPR004626">
    <property type="entry name" value="RarD"/>
</dbReference>
<feature type="transmembrane region" description="Helical" evidence="8">
    <location>
        <begin position="210"/>
        <end position="229"/>
    </location>
</feature>
<evidence type="ECO:0000256" key="1">
    <source>
        <dbReference type="ARBA" id="ARBA00004651"/>
    </source>
</evidence>
<evidence type="ECO:0000256" key="4">
    <source>
        <dbReference type="ARBA" id="ARBA00022475"/>
    </source>
</evidence>
<keyword evidence="5 8" id="KW-0812">Transmembrane</keyword>
<accession>A0A3N3E6V6</accession>
<sequence>MLLSGNWIAVSAFLVWGLLPLYFQYIPNSNVFEILSIRVLFSIPCIYLLLKIYAIPLNRVWQAIRHPRTLLLCFLAGLFNFISLYSFTWAVTNEQVLAASLGYFINPIFSIILGILFLKDKLSKNQLCAVVLALTGISYQVFYYGELPWLSLIMGGAFALYGLIKKFIKYDAITIMMVELIAMVPLAFYFMLNEIWHGTSVWQTGDATTISLYILAAPVTLIPLLLFSLAVERTSLVMIGFIQYIEPSLQFLLAVIVFGEALQQVKIVSFGFIWLGLLLCLADMAMKKPTLPPSTTS</sequence>
<dbReference type="Proteomes" id="UP000278792">
    <property type="component" value="Unassembled WGS sequence"/>
</dbReference>
<evidence type="ECO:0000259" key="9">
    <source>
        <dbReference type="Pfam" id="PF00892"/>
    </source>
</evidence>
<dbReference type="AlphaFoldDB" id="A0A3N3E6V6"/>
<evidence type="ECO:0000313" key="11">
    <source>
        <dbReference type="Proteomes" id="UP000278792"/>
    </source>
</evidence>
<dbReference type="RefSeq" id="WP_123779904.1">
    <property type="nucleotide sequence ID" value="NZ_RKIK01000001.1"/>
</dbReference>
<feature type="transmembrane region" description="Helical" evidence="8">
    <location>
        <begin position="31"/>
        <end position="50"/>
    </location>
</feature>
<dbReference type="NCBIfam" id="TIGR00688">
    <property type="entry name" value="rarD"/>
    <property type="match status" value="1"/>
</dbReference>
<evidence type="ECO:0000313" key="10">
    <source>
        <dbReference type="EMBL" id="ROV62465.1"/>
    </source>
</evidence>
<comment type="subcellular location">
    <subcellularLocation>
        <location evidence="1">Cell membrane</location>
        <topology evidence="1">Multi-pass membrane protein</topology>
    </subcellularLocation>
</comment>
<keyword evidence="6 8" id="KW-1133">Transmembrane helix</keyword>
<dbReference type="GO" id="GO:0005886">
    <property type="term" value="C:plasma membrane"/>
    <property type="evidence" value="ECO:0007669"/>
    <property type="project" value="UniProtKB-SubCell"/>
</dbReference>
<evidence type="ECO:0000256" key="6">
    <source>
        <dbReference type="ARBA" id="ARBA00022989"/>
    </source>
</evidence>
<feature type="domain" description="EamA" evidence="9">
    <location>
        <begin position="4"/>
        <end position="137"/>
    </location>
</feature>
<evidence type="ECO:0000256" key="8">
    <source>
        <dbReference type="SAM" id="Phobius"/>
    </source>
</evidence>
<dbReference type="PANTHER" id="PTHR22911">
    <property type="entry name" value="ACYL-MALONYL CONDENSING ENZYME-RELATED"/>
    <property type="match status" value="1"/>
</dbReference>
<feature type="transmembrane region" description="Helical" evidence="8">
    <location>
        <begin position="264"/>
        <end position="282"/>
    </location>
</feature>
<gene>
    <name evidence="10" type="primary">rarD</name>
    <name evidence="10" type="ORF">EGH82_00025</name>
</gene>
<comment type="similarity">
    <text evidence="2">Belongs to the EamA transporter family.</text>
</comment>
<dbReference type="InterPro" id="IPR000620">
    <property type="entry name" value="EamA_dom"/>
</dbReference>
<feature type="transmembrane region" description="Helical" evidence="8">
    <location>
        <begin position="236"/>
        <end position="258"/>
    </location>
</feature>
<feature type="transmembrane region" description="Helical" evidence="8">
    <location>
        <begin position="148"/>
        <end position="164"/>
    </location>
</feature>
<proteinExistence type="inferred from homology"/>
<reference evidence="10 11" key="1">
    <citation type="submission" date="2018-11" db="EMBL/GenBank/DDBJ databases">
        <title>Vibrio ponticus strain CAIM 1751 pathogenic for the snapper Lutjanus guttatus.</title>
        <authorList>
            <person name="Soto-Rodriguez S."/>
            <person name="Lozano-Olvera R."/>
            <person name="Gomez-Gil B."/>
        </authorList>
    </citation>
    <scope>NUCLEOTIDE SEQUENCE [LARGE SCALE GENOMIC DNA]</scope>
    <source>
        <strain evidence="10 11">CAIM 1751</strain>
    </source>
</reference>
<feature type="transmembrane region" description="Helical" evidence="8">
    <location>
        <begin position="97"/>
        <end position="118"/>
    </location>
</feature>
<comment type="caution">
    <text evidence="10">The sequence shown here is derived from an EMBL/GenBank/DDBJ whole genome shotgun (WGS) entry which is preliminary data.</text>
</comment>
<dbReference type="EMBL" id="RKIK01000001">
    <property type="protein sequence ID" value="ROV62465.1"/>
    <property type="molecule type" value="Genomic_DNA"/>
</dbReference>
<dbReference type="SUPFAM" id="SSF103481">
    <property type="entry name" value="Multidrug resistance efflux transporter EmrE"/>
    <property type="match status" value="2"/>
</dbReference>
<evidence type="ECO:0000256" key="7">
    <source>
        <dbReference type="ARBA" id="ARBA00023136"/>
    </source>
</evidence>
<organism evidence="10 11">
    <name type="scientific">Vibrio ponticus</name>
    <dbReference type="NCBI Taxonomy" id="265668"/>
    <lineage>
        <taxon>Bacteria</taxon>
        <taxon>Pseudomonadati</taxon>
        <taxon>Pseudomonadota</taxon>
        <taxon>Gammaproteobacteria</taxon>
        <taxon>Vibrionales</taxon>
        <taxon>Vibrionaceae</taxon>
        <taxon>Vibrio</taxon>
    </lineage>
</organism>
<dbReference type="InterPro" id="IPR037185">
    <property type="entry name" value="EmrE-like"/>
</dbReference>
<evidence type="ECO:0000256" key="3">
    <source>
        <dbReference type="ARBA" id="ARBA00022448"/>
    </source>
</evidence>
<feature type="transmembrane region" description="Helical" evidence="8">
    <location>
        <begin position="70"/>
        <end position="91"/>
    </location>
</feature>
<feature type="transmembrane region" description="Helical" evidence="8">
    <location>
        <begin position="171"/>
        <end position="190"/>
    </location>
</feature>
<evidence type="ECO:0000256" key="2">
    <source>
        <dbReference type="ARBA" id="ARBA00007362"/>
    </source>
</evidence>
<feature type="transmembrane region" description="Helical" evidence="8">
    <location>
        <begin position="7"/>
        <end position="25"/>
    </location>
</feature>
<keyword evidence="4" id="KW-1003">Cell membrane</keyword>
<protein>
    <submittedName>
        <fullName evidence="10">EamA family transporter RarD</fullName>
    </submittedName>
</protein>
<keyword evidence="7 8" id="KW-0472">Membrane</keyword>
<dbReference type="Pfam" id="PF00892">
    <property type="entry name" value="EamA"/>
    <property type="match status" value="1"/>
</dbReference>
<name>A0A3N3E6V6_9VIBR</name>
<dbReference type="PANTHER" id="PTHR22911:SF137">
    <property type="entry name" value="SOLUTE CARRIER FAMILY 35 MEMBER G2-RELATED"/>
    <property type="match status" value="1"/>
</dbReference>
<evidence type="ECO:0000256" key="5">
    <source>
        <dbReference type="ARBA" id="ARBA00022692"/>
    </source>
</evidence>
<keyword evidence="3" id="KW-0813">Transport</keyword>